<dbReference type="Gene3D" id="3.40.1090.10">
    <property type="entry name" value="Cytosolic phospholipase A2 catalytic domain"/>
    <property type="match status" value="1"/>
</dbReference>
<feature type="region of interest" description="Disordered" evidence="3">
    <location>
        <begin position="587"/>
        <end position="611"/>
    </location>
</feature>
<protein>
    <recommendedName>
        <fullName evidence="4">PNPLA domain-containing protein</fullName>
    </recommendedName>
</protein>
<feature type="domain" description="PNPLA" evidence="4">
    <location>
        <begin position="47"/>
        <end position="339"/>
    </location>
</feature>
<keyword evidence="2" id="KW-0378">Hydrolase</keyword>
<evidence type="ECO:0000313" key="6">
    <source>
        <dbReference type="Proteomes" id="UP000533533"/>
    </source>
</evidence>
<dbReference type="InterPro" id="IPR016035">
    <property type="entry name" value="Acyl_Trfase/lysoPLipase"/>
</dbReference>
<keyword evidence="1 2" id="KW-0443">Lipid metabolism</keyword>
<evidence type="ECO:0000256" key="2">
    <source>
        <dbReference type="PROSITE-ProRule" id="PRU01161"/>
    </source>
</evidence>
<dbReference type="InterPro" id="IPR002641">
    <property type="entry name" value="PNPLA_dom"/>
</dbReference>
<dbReference type="PROSITE" id="PS51635">
    <property type="entry name" value="PNPLA"/>
    <property type="match status" value="1"/>
</dbReference>
<feature type="compositionally biased region" description="Low complexity" evidence="3">
    <location>
        <begin position="7"/>
        <end position="21"/>
    </location>
</feature>
<dbReference type="Proteomes" id="UP000533533">
    <property type="component" value="Unassembled WGS sequence"/>
</dbReference>
<keyword evidence="6" id="KW-1185">Reference proteome</keyword>
<dbReference type="Pfam" id="PF01734">
    <property type="entry name" value="Patatin"/>
    <property type="match status" value="1"/>
</dbReference>
<feature type="region of interest" description="Disordered" evidence="3">
    <location>
        <begin position="1"/>
        <end position="35"/>
    </location>
</feature>
<feature type="short sequence motif" description="GXSXG" evidence="2">
    <location>
        <begin position="95"/>
        <end position="99"/>
    </location>
</feature>
<feature type="active site" description="Nucleophile" evidence="2">
    <location>
        <position position="97"/>
    </location>
</feature>
<reference evidence="5 6" key="1">
    <citation type="submission" date="2020-08" db="EMBL/GenBank/DDBJ databases">
        <title>Genomic Encyclopedia of Type Strains, Phase IV (KMG-V): Genome sequencing to study the core and pangenomes of soil and plant-associated prokaryotes.</title>
        <authorList>
            <person name="Whitman W."/>
        </authorList>
    </citation>
    <scope>NUCLEOTIDE SEQUENCE [LARGE SCALE GENOMIC DNA]</scope>
    <source>
        <strain evidence="5 6">SRMrh-85</strain>
    </source>
</reference>
<evidence type="ECO:0000256" key="3">
    <source>
        <dbReference type="SAM" id="MobiDB-lite"/>
    </source>
</evidence>
<feature type="short sequence motif" description="DGA/G" evidence="2">
    <location>
        <begin position="326"/>
        <end position="328"/>
    </location>
</feature>
<feature type="active site" description="Proton acceptor" evidence="2">
    <location>
        <position position="326"/>
    </location>
</feature>
<dbReference type="EMBL" id="JACHVZ010000003">
    <property type="protein sequence ID" value="MBB2926672.1"/>
    <property type="molecule type" value="Genomic_DNA"/>
</dbReference>
<evidence type="ECO:0000313" key="5">
    <source>
        <dbReference type="EMBL" id="MBB2926672.1"/>
    </source>
</evidence>
<comment type="caution">
    <text evidence="5">The sequence shown here is derived from an EMBL/GenBank/DDBJ whole genome shotgun (WGS) entry which is preliminary data.</text>
</comment>
<sequence length="611" mass="66619">MSEQDTSIFSSGASISSGAESNTPDPDIDPYIEREPDPEAGVFDIGLVLAGAISAGAYSAGVLDYLVEALDAWEAAKSEKQDVPMHRVRIRVIAGASAGSMNGAIAAVALQYDFHHVRSGDNDKSNPFYDAWVKRISIDKLLAVHDLVGKSPVVRSALDSTILQSITDDSLNYKAKVKHRPYLDGRVRFIFTQGGLRGIPYFLNLNGNTNEGLAMSLHKSYRSFSIGFNGMPIRRRPDDMPLATNIGQPKATDVGWASLGNAALGSGAFPIGLAPRLEKRNVSDLNWRYVTGVGNKPIWLTPAWASTINGVTPTPPYPYFDEFVVDGGTMDNEPLDLARAEMAGTVARNERDGLLAKRALIMIDPFADALITDFNKQESGRSGNLISSGIGLLGAWKNQARFNPVDLALALDDSVFSRFLIAPSRKRSDGTRDPSSAFDLASGALGGFGGFLEEEYRRHDYLLGRRNCQQFLSNYFTLPASNPLFPQDLMFRQRWALAANQEIPIIPVVGTLADPEPLPPWPTRPVDLKALRSQANTRIKRVVDASLAMAGISGWKRWLSGVGVWFVKGEVLNRAIAAVQKDLQTRSLPTEPSTPYITKPLPTDNDLYPDA</sequence>
<accession>A0ABR6FHT8</accession>
<dbReference type="SUPFAM" id="SSF52151">
    <property type="entry name" value="FabD/lysophospholipase-like"/>
    <property type="match status" value="1"/>
</dbReference>
<organism evidence="5 6">
    <name type="scientific">Paraburkholderia silvatlantica</name>
    <dbReference type="NCBI Taxonomy" id="321895"/>
    <lineage>
        <taxon>Bacteria</taxon>
        <taxon>Pseudomonadati</taxon>
        <taxon>Pseudomonadota</taxon>
        <taxon>Betaproteobacteria</taxon>
        <taxon>Burkholderiales</taxon>
        <taxon>Burkholderiaceae</taxon>
        <taxon>Paraburkholderia</taxon>
    </lineage>
</organism>
<comment type="caution">
    <text evidence="2">Lacks conserved residue(s) required for the propagation of feature annotation.</text>
</comment>
<dbReference type="RefSeq" id="WP_221206496.1">
    <property type="nucleotide sequence ID" value="NZ_JACHVZ010000003.1"/>
</dbReference>
<feature type="compositionally biased region" description="Polar residues" evidence="3">
    <location>
        <begin position="587"/>
        <end position="596"/>
    </location>
</feature>
<gene>
    <name evidence="5" type="ORF">FHX59_001081</name>
</gene>
<name>A0ABR6FHT8_9BURK</name>
<evidence type="ECO:0000256" key="1">
    <source>
        <dbReference type="ARBA" id="ARBA00023098"/>
    </source>
</evidence>
<evidence type="ECO:0000259" key="4">
    <source>
        <dbReference type="PROSITE" id="PS51635"/>
    </source>
</evidence>
<keyword evidence="2" id="KW-0442">Lipid degradation</keyword>
<proteinExistence type="predicted"/>